<dbReference type="AlphaFoldDB" id="A0A1I5Y0H1"/>
<dbReference type="PANTHER" id="PTHR33594:SF1">
    <property type="entry name" value="HD_PDEASE DOMAIN-CONTAINING PROTEIN"/>
    <property type="match status" value="1"/>
</dbReference>
<dbReference type="Pfam" id="PF01966">
    <property type="entry name" value="HD"/>
    <property type="match status" value="1"/>
</dbReference>
<name>A0A1I5Y0H1_9FIRM</name>
<evidence type="ECO:0000313" key="3">
    <source>
        <dbReference type="Proteomes" id="UP000182624"/>
    </source>
</evidence>
<dbReference type="CDD" id="cd00077">
    <property type="entry name" value="HDc"/>
    <property type="match status" value="1"/>
</dbReference>
<dbReference type="RefSeq" id="WP_242949428.1">
    <property type="nucleotide sequence ID" value="NZ_FOXO01000039.1"/>
</dbReference>
<dbReference type="Gene3D" id="1.10.472.50">
    <property type="entry name" value="HD-domain/PDEase-like"/>
    <property type="match status" value="1"/>
</dbReference>
<proteinExistence type="predicted"/>
<evidence type="ECO:0000313" key="2">
    <source>
        <dbReference type="EMBL" id="SFQ37634.1"/>
    </source>
</evidence>
<dbReference type="InterPro" id="IPR006674">
    <property type="entry name" value="HD_domain"/>
</dbReference>
<dbReference type="Proteomes" id="UP000182624">
    <property type="component" value="Unassembled WGS sequence"/>
</dbReference>
<protein>
    <recommendedName>
        <fullName evidence="1">HD/PDEase domain-containing protein</fullName>
    </recommendedName>
</protein>
<evidence type="ECO:0000259" key="1">
    <source>
        <dbReference type="SMART" id="SM00471"/>
    </source>
</evidence>
<organism evidence="2 3">
    <name type="scientific">Butyrivibrio proteoclasticus</name>
    <dbReference type="NCBI Taxonomy" id="43305"/>
    <lineage>
        <taxon>Bacteria</taxon>
        <taxon>Bacillati</taxon>
        <taxon>Bacillota</taxon>
        <taxon>Clostridia</taxon>
        <taxon>Lachnospirales</taxon>
        <taxon>Lachnospiraceae</taxon>
        <taxon>Butyrivibrio</taxon>
    </lineage>
</organism>
<dbReference type="EMBL" id="FOXO01000039">
    <property type="protein sequence ID" value="SFQ37634.1"/>
    <property type="molecule type" value="Genomic_DNA"/>
</dbReference>
<accession>A0A1I5Y0H1</accession>
<gene>
    <name evidence="2" type="ORF">SAMN04487928_13923</name>
</gene>
<dbReference type="InterPro" id="IPR003607">
    <property type="entry name" value="HD/PDEase_dom"/>
</dbReference>
<dbReference type="SMART" id="SM00471">
    <property type="entry name" value="HDc"/>
    <property type="match status" value="1"/>
</dbReference>
<dbReference type="PANTHER" id="PTHR33594">
    <property type="entry name" value="SUPERFAMILY HYDROLASE, PUTATIVE (AFU_ORTHOLOGUE AFUA_1G03035)-RELATED"/>
    <property type="match status" value="1"/>
</dbReference>
<keyword evidence="3" id="KW-1185">Reference proteome</keyword>
<sequence length="206" mass="23363">MYDEEIIETNGMIINDAIDYISELFAGNSDGHGADHTMRVYHNVHILLEAYPEADSFVVSLAALLHDADDHKLFDTENNMNARSFMERKGLSLETIEQICRTINSVSFSHNRGKSPETLEGKIVQDADRLDAIGAIGIARTFAFGGKSGRSLSDSIKHFYDKLLLLKDELNTEVAKEIAQKRHEYMADFLEEYYLETGYRYENADK</sequence>
<feature type="domain" description="HD/PDEase" evidence="1">
    <location>
        <begin position="29"/>
        <end position="142"/>
    </location>
</feature>
<dbReference type="Gene3D" id="1.20.58.1910">
    <property type="match status" value="1"/>
</dbReference>
<dbReference type="SUPFAM" id="SSF109604">
    <property type="entry name" value="HD-domain/PDEase-like"/>
    <property type="match status" value="1"/>
</dbReference>
<reference evidence="3" key="1">
    <citation type="submission" date="2016-10" db="EMBL/GenBank/DDBJ databases">
        <authorList>
            <person name="Varghese N."/>
            <person name="Submissions S."/>
        </authorList>
    </citation>
    <scope>NUCLEOTIDE SEQUENCE [LARGE SCALE GENOMIC DNA]</scope>
    <source>
        <strain evidence="3">P18</strain>
    </source>
</reference>